<feature type="transmembrane region" description="Helical" evidence="6">
    <location>
        <begin position="306"/>
        <end position="328"/>
    </location>
</feature>
<evidence type="ECO:0000256" key="5">
    <source>
        <dbReference type="ARBA" id="ARBA00023136"/>
    </source>
</evidence>
<dbReference type="RefSeq" id="WP_151533358.1">
    <property type="nucleotide sequence ID" value="NZ_WBOS01000001.1"/>
</dbReference>
<feature type="transmembrane region" description="Helical" evidence="6">
    <location>
        <begin position="394"/>
        <end position="416"/>
    </location>
</feature>
<dbReference type="InterPro" id="IPR036866">
    <property type="entry name" value="RibonucZ/Hydroxyglut_hydro"/>
</dbReference>
<dbReference type="Pfam" id="PF03772">
    <property type="entry name" value="Competence"/>
    <property type="match status" value="1"/>
</dbReference>
<evidence type="ECO:0000256" key="1">
    <source>
        <dbReference type="ARBA" id="ARBA00004651"/>
    </source>
</evidence>
<keyword evidence="3 6" id="KW-0812">Transmembrane</keyword>
<dbReference type="InterPro" id="IPR004477">
    <property type="entry name" value="ComEC_N"/>
</dbReference>
<proteinExistence type="predicted"/>
<dbReference type="InterPro" id="IPR035681">
    <property type="entry name" value="ComA-like_MBL"/>
</dbReference>
<accession>A0A6L3VAI4</accession>
<comment type="caution">
    <text evidence="8">The sequence shown here is derived from an EMBL/GenBank/DDBJ whole genome shotgun (WGS) entry which is preliminary data.</text>
</comment>
<feature type="transmembrane region" description="Helical" evidence="6">
    <location>
        <begin position="233"/>
        <end position="255"/>
    </location>
</feature>
<name>A0A6L3VAI4_9BACI</name>
<dbReference type="CDD" id="cd07731">
    <property type="entry name" value="ComA-like_MBL-fold"/>
    <property type="match status" value="1"/>
</dbReference>
<feature type="transmembrane region" description="Helical" evidence="6">
    <location>
        <begin position="486"/>
        <end position="506"/>
    </location>
</feature>
<feature type="transmembrane region" description="Helical" evidence="6">
    <location>
        <begin position="334"/>
        <end position="352"/>
    </location>
</feature>
<dbReference type="GO" id="GO:0030420">
    <property type="term" value="P:establishment of competence for transformation"/>
    <property type="evidence" value="ECO:0007669"/>
    <property type="project" value="InterPro"/>
</dbReference>
<feature type="transmembrane region" description="Helical" evidence="6">
    <location>
        <begin position="359"/>
        <end position="382"/>
    </location>
</feature>
<feature type="transmembrane region" description="Helical" evidence="6">
    <location>
        <begin position="275"/>
        <end position="299"/>
    </location>
</feature>
<dbReference type="AlphaFoldDB" id="A0A6L3VAI4"/>
<keyword evidence="4 6" id="KW-1133">Transmembrane helix</keyword>
<evidence type="ECO:0000256" key="2">
    <source>
        <dbReference type="ARBA" id="ARBA00022475"/>
    </source>
</evidence>
<reference evidence="8 9" key="1">
    <citation type="journal article" date="2016" name="Antonie Van Leeuwenhoek">
        <title>Bacillus depressus sp. nov., isolated from soil of a sunflower field.</title>
        <authorList>
            <person name="Wei X."/>
            <person name="Xin D."/>
            <person name="Xin Y."/>
            <person name="Zhang H."/>
            <person name="Wang T."/>
            <person name="Zhang J."/>
        </authorList>
    </citation>
    <scope>NUCLEOTIDE SEQUENCE [LARGE SCALE GENOMIC DNA]</scope>
    <source>
        <strain evidence="8 9">BZ1</strain>
    </source>
</reference>
<dbReference type="InterPro" id="IPR052159">
    <property type="entry name" value="Competence_DNA_uptake"/>
</dbReference>
<dbReference type="Proteomes" id="UP000481030">
    <property type="component" value="Unassembled WGS sequence"/>
</dbReference>
<evidence type="ECO:0000256" key="4">
    <source>
        <dbReference type="ARBA" id="ARBA00022989"/>
    </source>
</evidence>
<dbReference type="SUPFAM" id="SSF56281">
    <property type="entry name" value="Metallo-hydrolase/oxidoreductase"/>
    <property type="match status" value="1"/>
</dbReference>
<keyword evidence="2" id="KW-1003">Cell membrane</keyword>
<organism evidence="8 9">
    <name type="scientific">Cytobacillus depressus</name>
    <dbReference type="NCBI Taxonomy" id="1602942"/>
    <lineage>
        <taxon>Bacteria</taxon>
        <taxon>Bacillati</taxon>
        <taxon>Bacillota</taxon>
        <taxon>Bacilli</taxon>
        <taxon>Bacillales</taxon>
        <taxon>Bacillaceae</taxon>
        <taxon>Cytobacillus</taxon>
    </lineage>
</organism>
<dbReference type="Gene3D" id="3.60.15.10">
    <property type="entry name" value="Ribonuclease Z/Hydroxyacylglutathione hydrolase-like"/>
    <property type="match status" value="1"/>
</dbReference>
<protein>
    <submittedName>
        <fullName evidence="8">DNA internalization-related competence protein ComEC/Rec2</fullName>
    </submittedName>
</protein>
<evidence type="ECO:0000256" key="6">
    <source>
        <dbReference type="SAM" id="Phobius"/>
    </source>
</evidence>
<feature type="transmembrane region" description="Helical" evidence="6">
    <location>
        <begin position="423"/>
        <end position="443"/>
    </location>
</feature>
<evidence type="ECO:0000256" key="3">
    <source>
        <dbReference type="ARBA" id="ARBA00022692"/>
    </source>
</evidence>
<dbReference type="InterPro" id="IPR025405">
    <property type="entry name" value="DUF4131"/>
</dbReference>
<dbReference type="PANTHER" id="PTHR30619:SF1">
    <property type="entry name" value="RECOMBINATION PROTEIN 2"/>
    <property type="match status" value="1"/>
</dbReference>
<dbReference type="InterPro" id="IPR004797">
    <property type="entry name" value="Competence_ComEC/Rec2"/>
</dbReference>
<comment type="subcellular location">
    <subcellularLocation>
        <location evidence="1">Cell membrane</location>
        <topology evidence="1">Multi-pass membrane protein</topology>
    </subcellularLocation>
</comment>
<dbReference type="SMART" id="SM00849">
    <property type="entry name" value="Lactamase_B"/>
    <property type="match status" value="1"/>
</dbReference>
<evidence type="ECO:0000259" key="7">
    <source>
        <dbReference type="SMART" id="SM00849"/>
    </source>
</evidence>
<dbReference type="InterPro" id="IPR001279">
    <property type="entry name" value="Metallo-B-lactamas"/>
</dbReference>
<dbReference type="PANTHER" id="PTHR30619">
    <property type="entry name" value="DNA INTERNALIZATION/COMPETENCE PROTEIN COMEC/REC2"/>
    <property type="match status" value="1"/>
</dbReference>
<evidence type="ECO:0000313" key="9">
    <source>
        <dbReference type="Proteomes" id="UP000481030"/>
    </source>
</evidence>
<dbReference type="GO" id="GO:0005886">
    <property type="term" value="C:plasma membrane"/>
    <property type="evidence" value="ECO:0007669"/>
    <property type="project" value="UniProtKB-SubCell"/>
</dbReference>
<dbReference type="Pfam" id="PF13567">
    <property type="entry name" value="DUF4131"/>
    <property type="match status" value="1"/>
</dbReference>
<dbReference type="NCBIfam" id="TIGR00361">
    <property type="entry name" value="ComEC_Rec2"/>
    <property type="match status" value="1"/>
</dbReference>
<sequence length="774" mass="87385">MKGKWIYFTVASLMGILTSLLNGMIFLALIFLILFLYKKKNFTKRQLVTISMIFIVFFIRTELKEKSNHSDIPYNKTNFFISLQENIKVDGDKFTATAKEINYKEKLIVTYKIKTENEKKLIEKSFKTGMACKLTGSLEEPFTATNINAFNYKEYLHRNQTFWILKAEQVQPSNCIPQKKTPLSLIRTIRENGIEYVKNHFPKETAPLAIALLFGDRNFIEEDVINAYQKLGIVHLLAISGLHVGMLAGLIYFIGIRAGVTREKMTSALLMFLPFYAIITGASPSVIRAVFMMMIFLALQKWGKRLSLVTADVLGIVFIIYTFFSPYIIYNVGFQLSFGVSLSLILSAPIILKRFSHPISILFATSLICQLAATPIMFYYFYEVSLISVLANILFVPLFSMLILPAVFIIFLLHLLFQGHIQLPVTILNVIIFWMDQIAGRFAQIPFAMITLGRPPTVVLILYLICLLCYFSLWEKVKGIRKMLKLQGIPLILLFIHGSSLFLSPYGEITFIDVGQGDSIFIKLPHGKGNYLIDTGGTLLFNNEDWQIRRSQYDVGKDVVVPFLKSKGITTIDKLILTHGDADHIGGAAEVLQEIKVKEMILPISENLSELEKNLLQTANKKKIPFRFTMAGDGWKAGGIIFQVLSPQDKTEKDRNNGSVVLNAKIGGLTWLFTGDLEESGEEKLINRYQNLKIDVLKVGHHGSKSSTSPAFLDRISPKLAVVSAGKNNRYGHPNKEVLKNLSERNINVLRTDQHGGITYYFKGNHGTFSVMVP</sequence>
<keyword evidence="5 6" id="KW-0472">Membrane</keyword>
<feature type="transmembrane region" description="Helical" evidence="6">
    <location>
        <begin position="6"/>
        <end position="37"/>
    </location>
</feature>
<dbReference type="NCBIfam" id="TIGR00360">
    <property type="entry name" value="ComEC_N-term"/>
    <property type="match status" value="1"/>
</dbReference>
<dbReference type="Pfam" id="PF00753">
    <property type="entry name" value="Lactamase_B"/>
    <property type="match status" value="1"/>
</dbReference>
<evidence type="ECO:0000313" key="8">
    <source>
        <dbReference type="EMBL" id="KAB2338620.1"/>
    </source>
</evidence>
<dbReference type="EMBL" id="WBOS01000001">
    <property type="protein sequence ID" value="KAB2338620.1"/>
    <property type="molecule type" value="Genomic_DNA"/>
</dbReference>
<keyword evidence="9" id="KW-1185">Reference proteome</keyword>
<feature type="domain" description="Metallo-beta-lactamase" evidence="7">
    <location>
        <begin position="516"/>
        <end position="727"/>
    </location>
</feature>
<gene>
    <name evidence="8" type="ORF">F7731_03445</name>
</gene>
<dbReference type="OrthoDB" id="9761531at2"/>
<feature type="transmembrane region" description="Helical" evidence="6">
    <location>
        <begin position="455"/>
        <end position="474"/>
    </location>
</feature>